<accession>A0A1H3ECW1</accession>
<dbReference type="Proteomes" id="UP000199515">
    <property type="component" value="Unassembled WGS sequence"/>
</dbReference>
<dbReference type="RefSeq" id="WP_143047081.1">
    <property type="nucleotide sequence ID" value="NZ_FNON01000003.1"/>
</dbReference>
<protein>
    <submittedName>
        <fullName evidence="1">Uncharacterized protein</fullName>
    </submittedName>
</protein>
<organism evidence="1 2">
    <name type="scientific">Amycolatopsis xylanica</name>
    <dbReference type="NCBI Taxonomy" id="589385"/>
    <lineage>
        <taxon>Bacteria</taxon>
        <taxon>Bacillati</taxon>
        <taxon>Actinomycetota</taxon>
        <taxon>Actinomycetes</taxon>
        <taxon>Pseudonocardiales</taxon>
        <taxon>Pseudonocardiaceae</taxon>
        <taxon>Amycolatopsis</taxon>
    </lineage>
</organism>
<sequence>MKDIDFRSALQDYVVHDEPPLTLAEHTVVSASKHERRLRTYATLGTVTAVVAAVTTGISLLPDRNAPPQLDKAAPVSCPAKVPSETDAQLKARLECVLGNAIRAELEPGARIETQLFHNGSLAAARSTGDTLALVGGRDIGRFTLSFKVIDSQGTGSAQIELVLYDKSRDPKGALGDCARYLRETNSIACRDEPGPRDGVLTLRTEGVNGAEDNSAEFNTPDSRITVEGFNYVKIGPPQVLVEAPTASRTRPLFDWAQLAKIATDPGLAT</sequence>
<evidence type="ECO:0000313" key="1">
    <source>
        <dbReference type="EMBL" id="SDX75754.1"/>
    </source>
</evidence>
<dbReference type="EMBL" id="FNON01000003">
    <property type="protein sequence ID" value="SDX75754.1"/>
    <property type="molecule type" value="Genomic_DNA"/>
</dbReference>
<dbReference type="STRING" id="589385.SAMN05421504_103727"/>
<dbReference type="AlphaFoldDB" id="A0A1H3ECW1"/>
<keyword evidence="2" id="KW-1185">Reference proteome</keyword>
<proteinExistence type="predicted"/>
<reference evidence="1 2" key="1">
    <citation type="submission" date="2016-10" db="EMBL/GenBank/DDBJ databases">
        <authorList>
            <person name="de Groot N.N."/>
        </authorList>
    </citation>
    <scope>NUCLEOTIDE SEQUENCE [LARGE SCALE GENOMIC DNA]</scope>
    <source>
        <strain evidence="1 2">CPCC 202699</strain>
    </source>
</reference>
<name>A0A1H3ECW1_9PSEU</name>
<gene>
    <name evidence="1" type="ORF">SAMN05421504_103727</name>
</gene>
<evidence type="ECO:0000313" key="2">
    <source>
        <dbReference type="Proteomes" id="UP000199515"/>
    </source>
</evidence>